<evidence type="ECO:0000256" key="2">
    <source>
        <dbReference type="ARBA" id="ARBA00022692"/>
    </source>
</evidence>
<dbReference type="PANTHER" id="PTHR22911">
    <property type="entry name" value="ACYL-MALONYL CONDENSING ENZYME-RELATED"/>
    <property type="match status" value="1"/>
</dbReference>
<dbReference type="InterPro" id="IPR037185">
    <property type="entry name" value="EmrE-like"/>
</dbReference>
<evidence type="ECO:0000313" key="8">
    <source>
        <dbReference type="Proteomes" id="UP000777002"/>
    </source>
</evidence>
<feature type="transmembrane region" description="Helical" evidence="5">
    <location>
        <begin position="209"/>
        <end position="226"/>
    </location>
</feature>
<name>A0ABS2GTV5_9BURK</name>
<feature type="transmembrane region" description="Helical" evidence="5">
    <location>
        <begin position="94"/>
        <end position="112"/>
    </location>
</feature>
<gene>
    <name evidence="7" type="ORF">H5985_04970</name>
</gene>
<dbReference type="Proteomes" id="UP000777002">
    <property type="component" value="Unassembled WGS sequence"/>
</dbReference>
<feature type="transmembrane region" description="Helical" evidence="5">
    <location>
        <begin position="69"/>
        <end position="88"/>
    </location>
</feature>
<dbReference type="RefSeq" id="WP_205050208.1">
    <property type="nucleotide sequence ID" value="NZ_JACJKX010000007.1"/>
</dbReference>
<dbReference type="PANTHER" id="PTHR22911:SF6">
    <property type="entry name" value="SOLUTE CARRIER FAMILY 35 MEMBER G1"/>
    <property type="match status" value="1"/>
</dbReference>
<dbReference type="InterPro" id="IPR000620">
    <property type="entry name" value="EamA_dom"/>
</dbReference>
<comment type="subcellular location">
    <subcellularLocation>
        <location evidence="1">Membrane</location>
        <topology evidence="1">Multi-pass membrane protein</topology>
    </subcellularLocation>
</comment>
<feature type="transmembrane region" description="Helical" evidence="5">
    <location>
        <begin position="175"/>
        <end position="197"/>
    </location>
</feature>
<sequence length="299" mass="32488">MMKQSLWALAAAACFSFMAVFVKLCSGHFGSLELVFYRSLIGIVTISMFVHSQGLSLRTEHLGGHIKRAVLGTISVGLWFFTIGQMPLGTNMTLIYTTPLFMAANFIILAFIKKERAPWGVILAIVFGFAGVTTVLQPTFDEGYLIPALICLFVSFIDLIVYWQIKELGNLKEPSWRIVFYFSTFGAVFGILGSYLLEDGMHMPTLESGAYLIGMGICATLGQICTTRSYAYGNMLLSSCLGFSAIPFSALISFMLFSETVAMMGLIGMAMIIIAGVCATIYTKRTEAANKAGEAAASS</sequence>
<proteinExistence type="predicted"/>
<keyword evidence="2 5" id="KW-0812">Transmembrane</keyword>
<evidence type="ECO:0000256" key="1">
    <source>
        <dbReference type="ARBA" id="ARBA00004141"/>
    </source>
</evidence>
<organism evidence="7 8">
    <name type="scientific">Parasutterella secunda</name>
    <dbReference type="NCBI Taxonomy" id="626947"/>
    <lineage>
        <taxon>Bacteria</taxon>
        <taxon>Pseudomonadati</taxon>
        <taxon>Pseudomonadota</taxon>
        <taxon>Betaproteobacteria</taxon>
        <taxon>Burkholderiales</taxon>
        <taxon>Sutterellaceae</taxon>
        <taxon>Parasutterella</taxon>
    </lineage>
</organism>
<comment type="caution">
    <text evidence="7">The sequence shown here is derived from an EMBL/GenBank/DDBJ whole genome shotgun (WGS) entry which is preliminary data.</text>
</comment>
<dbReference type="SUPFAM" id="SSF103481">
    <property type="entry name" value="Multidrug resistance efflux transporter EmrE"/>
    <property type="match status" value="2"/>
</dbReference>
<keyword evidence="4 5" id="KW-0472">Membrane</keyword>
<evidence type="ECO:0000313" key="7">
    <source>
        <dbReference type="EMBL" id="MBM6928621.1"/>
    </source>
</evidence>
<feature type="transmembrane region" description="Helical" evidence="5">
    <location>
        <begin position="35"/>
        <end position="57"/>
    </location>
</feature>
<dbReference type="EMBL" id="JACJKX010000007">
    <property type="protein sequence ID" value="MBM6928621.1"/>
    <property type="molecule type" value="Genomic_DNA"/>
</dbReference>
<dbReference type="Pfam" id="PF00892">
    <property type="entry name" value="EamA"/>
    <property type="match status" value="1"/>
</dbReference>
<feature type="transmembrane region" description="Helical" evidence="5">
    <location>
        <begin position="144"/>
        <end position="163"/>
    </location>
</feature>
<evidence type="ECO:0000259" key="6">
    <source>
        <dbReference type="Pfam" id="PF00892"/>
    </source>
</evidence>
<reference evidence="7 8" key="1">
    <citation type="journal article" date="2021" name="Sci. Rep.">
        <title>The distribution of antibiotic resistance genes in chicken gut microbiota commensals.</title>
        <authorList>
            <person name="Juricova H."/>
            <person name="Matiasovicova J."/>
            <person name="Kubasova T."/>
            <person name="Cejkova D."/>
            <person name="Rychlik I."/>
        </authorList>
    </citation>
    <scope>NUCLEOTIDE SEQUENCE [LARGE SCALE GENOMIC DNA]</scope>
    <source>
        <strain evidence="7 8">An562</strain>
    </source>
</reference>
<evidence type="ECO:0000256" key="5">
    <source>
        <dbReference type="SAM" id="Phobius"/>
    </source>
</evidence>
<feature type="transmembrane region" description="Helical" evidence="5">
    <location>
        <begin position="235"/>
        <end position="257"/>
    </location>
</feature>
<accession>A0ABS2GTV5</accession>
<protein>
    <submittedName>
        <fullName evidence="7">DMT family transporter</fullName>
    </submittedName>
</protein>
<keyword evidence="3 5" id="KW-1133">Transmembrane helix</keyword>
<keyword evidence="8" id="KW-1185">Reference proteome</keyword>
<feature type="domain" description="EamA" evidence="6">
    <location>
        <begin position="5"/>
        <end position="135"/>
    </location>
</feature>
<evidence type="ECO:0000256" key="4">
    <source>
        <dbReference type="ARBA" id="ARBA00023136"/>
    </source>
</evidence>
<feature type="transmembrane region" description="Helical" evidence="5">
    <location>
        <begin position="119"/>
        <end position="138"/>
    </location>
</feature>
<evidence type="ECO:0000256" key="3">
    <source>
        <dbReference type="ARBA" id="ARBA00022989"/>
    </source>
</evidence>
<feature type="transmembrane region" description="Helical" evidence="5">
    <location>
        <begin position="263"/>
        <end position="282"/>
    </location>
</feature>